<dbReference type="SUPFAM" id="SSF102114">
    <property type="entry name" value="Radical SAM enzymes"/>
    <property type="match status" value="1"/>
</dbReference>
<dbReference type="SFLD" id="SFLDG01067">
    <property type="entry name" value="SPASM/twitch_domain_containing"/>
    <property type="match status" value="1"/>
</dbReference>
<evidence type="ECO:0000313" key="11">
    <source>
        <dbReference type="Proteomes" id="UP000006621"/>
    </source>
</evidence>
<keyword evidence="7" id="KW-0408">Iron</keyword>
<name>F8E4F9_FLESM</name>
<dbReference type="InterPro" id="IPR007197">
    <property type="entry name" value="rSAM"/>
</dbReference>
<feature type="domain" description="Radical SAM core" evidence="9">
    <location>
        <begin position="13"/>
        <end position="243"/>
    </location>
</feature>
<keyword evidence="11" id="KW-1185">Reference proteome</keyword>
<dbReference type="STRING" id="717231.Flexsi_0775"/>
<dbReference type="PANTHER" id="PTHR11228:SF27">
    <property type="entry name" value="GLYCYL-RADICAL ENZYME ACTIVATING ENZYME MJ1227-RELATED"/>
    <property type="match status" value="1"/>
</dbReference>
<organism evidence="10 11">
    <name type="scientific">Flexistipes sinusarabici (strain ATCC 49648 / DSM 4947 / MAS 10)</name>
    <dbReference type="NCBI Taxonomy" id="717231"/>
    <lineage>
        <taxon>Bacteria</taxon>
        <taxon>Pseudomonadati</taxon>
        <taxon>Deferribacterota</taxon>
        <taxon>Deferribacteres</taxon>
        <taxon>Deferribacterales</taxon>
        <taxon>Flexistipitaceae</taxon>
        <taxon>Flexistipes</taxon>
    </lineage>
</organism>
<evidence type="ECO:0000256" key="2">
    <source>
        <dbReference type="ARBA" id="ARBA00009777"/>
    </source>
</evidence>
<protein>
    <submittedName>
        <fullName evidence="10">Anaerobic ribonucleoside-triphosphate reductase activating protein</fullName>
    </submittedName>
</protein>
<dbReference type="Pfam" id="PF04055">
    <property type="entry name" value="Radical_SAM"/>
    <property type="match status" value="1"/>
</dbReference>
<dbReference type="InterPro" id="IPR012840">
    <property type="entry name" value="NrdG2"/>
</dbReference>
<dbReference type="HOGENOM" id="CLU_078147_2_0_0"/>
<dbReference type="SFLD" id="SFLDG01094">
    <property type="entry name" value="Uncharacterised_Radical_SAM_Su"/>
    <property type="match status" value="1"/>
</dbReference>
<dbReference type="InterPro" id="IPR050377">
    <property type="entry name" value="Radical_SAM_PqqE_MftC-like"/>
</dbReference>
<dbReference type="RefSeq" id="WP_013885942.1">
    <property type="nucleotide sequence ID" value="NC_015672.1"/>
</dbReference>
<keyword evidence="6" id="KW-0560">Oxidoreductase</keyword>
<comment type="similarity">
    <text evidence="2">Belongs to the organic radical-activating enzymes family.</text>
</comment>
<reference evidence="10 11" key="1">
    <citation type="journal article" date="2011" name="Stand. Genomic Sci.">
        <title>Genome sequence of the moderately thermophilic halophile Flexistipes sinusarabici strain (MAS10).</title>
        <authorList>
            <person name="Lapidus A."/>
            <person name="Chertkov O."/>
            <person name="Nolan M."/>
            <person name="Lucas S."/>
            <person name="Hammon N."/>
            <person name="Deshpande S."/>
            <person name="Cheng J.F."/>
            <person name="Tapia R."/>
            <person name="Han C."/>
            <person name="Goodwin L."/>
            <person name="Pitluck S."/>
            <person name="Liolios K."/>
            <person name="Pagani I."/>
            <person name="Ivanova N."/>
            <person name="Huntemann M."/>
            <person name="Mavromatis K."/>
            <person name="Mikhailova N."/>
            <person name="Pati A."/>
            <person name="Chen A."/>
            <person name="Palaniappan K."/>
            <person name="Land M."/>
            <person name="Hauser L."/>
            <person name="Brambilla E.M."/>
            <person name="Rohde M."/>
            <person name="Abt B."/>
            <person name="Spring S."/>
            <person name="Goker M."/>
            <person name="Bristow J."/>
            <person name="Eisen J.A."/>
            <person name="Markowitz V."/>
            <person name="Hugenholtz P."/>
            <person name="Kyrpides N.C."/>
            <person name="Klenk H.P."/>
            <person name="Woyke T."/>
        </authorList>
    </citation>
    <scope>NUCLEOTIDE SEQUENCE [LARGE SCALE GENOMIC DNA]</scope>
    <source>
        <strain evidence="11">DSM 4947 / MAS 10</strain>
    </source>
</reference>
<dbReference type="eggNOG" id="COG1180">
    <property type="taxonomic scope" value="Bacteria"/>
</dbReference>
<dbReference type="CDD" id="cd01335">
    <property type="entry name" value="Radical_SAM"/>
    <property type="match status" value="1"/>
</dbReference>
<keyword evidence="8" id="KW-0411">Iron-sulfur</keyword>
<dbReference type="NCBIfam" id="TIGR02495">
    <property type="entry name" value="NrdG2"/>
    <property type="match status" value="1"/>
</dbReference>
<evidence type="ECO:0000256" key="1">
    <source>
        <dbReference type="ARBA" id="ARBA00001966"/>
    </source>
</evidence>
<sequence length="246" mass="28468">MNIADFAPVSLINFPGKVSSTAFIYGCNLRCRYCHNPELVLPSSVCNVSNEFFEYIKKNKLKAVTITGGEPLMDPRIAEITEKLKDMNISIKLDTNGSFPQKLKTLLRNGHLDYIALDLKGLNTDDIQYVTRNRNYTLDIFLETLNEIKSYEIHKGSSVNFEIRHTLWKTYSAADFFKFLNLLKQKDIHLKNDQKIIIQKINTNGKILDKRFKNNDLVRKAISKTYLKKIQQDLEKLPHFSFRSVT</sequence>
<accession>F8E4F9</accession>
<dbReference type="PROSITE" id="PS01087">
    <property type="entry name" value="RADICAL_ACTIVATING"/>
    <property type="match status" value="1"/>
</dbReference>
<dbReference type="GO" id="GO:0046872">
    <property type="term" value="F:metal ion binding"/>
    <property type="evidence" value="ECO:0007669"/>
    <property type="project" value="UniProtKB-KW"/>
</dbReference>
<evidence type="ECO:0000256" key="7">
    <source>
        <dbReference type="ARBA" id="ARBA00023004"/>
    </source>
</evidence>
<keyword evidence="3" id="KW-0004">4Fe-4S</keyword>
<evidence type="ECO:0000313" key="10">
    <source>
        <dbReference type="EMBL" id="AEI14445.1"/>
    </source>
</evidence>
<dbReference type="AlphaFoldDB" id="F8E4F9"/>
<evidence type="ECO:0000259" key="9">
    <source>
        <dbReference type="PROSITE" id="PS51918"/>
    </source>
</evidence>
<dbReference type="InterPro" id="IPR058240">
    <property type="entry name" value="rSAM_sf"/>
</dbReference>
<comment type="cofactor">
    <cofactor evidence="1">
        <name>[4Fe-4S] cluster</name>
        <dbReference type="ChEBI" id="CHEBI:49883"/>
    </cofactor>
</comment>
<proteinExistence type="inferred from homology"/>
<dbReference type="GO" id="GO:0051539">
    <property type="term" value="F:4 iron, 4 sulfur cluster binding"/>
    <property type="evidence" value="ECO:0007669"/>
    <property type="project" value="UniProtKB-KW"/>
</dbReference>
<dbReference type="InterPro" id="IPR001989">
    <property type="entry name" value="Radical_activat_CS"/>
</dbReference>
<dbReference type="GO" id="GO:0016491">
    <property type="term" value="F:oxidoreductase activity"/>
    <property type="evidence" value="ECO:0007669"/>
    <property type="project" value="UniProtKB-KW"/>
</dbReference>
<evidence type="ECO:0000256" key="5">
    <source>
        <dbReference type="ARBA" id="ARBA00022723"/>
    </source>
</evidence>
<evidence type="ECO:0000256" key="4">
    <source>
        <dbReference type="ARBA" id="ARBA00022691"/>
    </source>
</evidence>
<dbReference type="KEGG" id="fsi:Flexsi_0775"/>
<dbReference type="PROSITE" id="PS51918">
    <property type="entry name" value="RADICAL_SAM"/>
    <property type="match status" value="1"/>
</dbReference>
<evidence type="ECO:0000256" key="3">
    <source>
        <dbReference type="ARBA" id="ARBA00022485"/>
    </source>
</evidence>
<keyword evidence="5" id="KW-0479">Metal-binding</keyword>
<dbReference type="Gene3D" id="3.20.20.70">
    <property type="entry name" value="Aldolase class I"/>
    <property type="match status" value="1"/>
</dbReference>
<dbReference type="InterPro" id="IPR013785">
    <property type="entry name" value="Aldolase_TIM"/>
</dbReference>
<dbReference type="EMBL" id="CP002858">
    <property type="protein sequence ID" value="AEI14445.1"/>
    <property type="molecule type" value="Genomic_DNA"/>
</dbReference>
<dbReference type="SFLD" id="SFLDS00029">
    <property type="entry name" value="Radical_SAM"/>
    <property type="match status" value="1"/>
</dbReference>
<dbReference type="Proteomes" id="UP000006621">
    <property type="component" value="Chromosome"/>
</dbReference>
<reference evidence="11" key="2">
    <citation type="submission" date="2011-06" db="EMBL/GenBank/DDBJ databases">
        <title>The complete genome of Flexistipes sinusarabici DSM 4947.</title>
        <authorList>
            <person name="Lucas S."/>
            <person name="Han J."/>
            <person name="Lapidus A."/>
            <person name="Bruce D."/>
            <person name="Goodwin L."/>
            <person name="Pitluck S."/>
            <person name="Peters L."/>
            <person name="Kyrpides N."/>
            <person name="Mavromatis K."/>
            <person name="Ivanova N."/>
            <person name="Mikhailova N."/>
            <person name="Chertkov O."/>
            <person name="Detter J.C."/>
            <person name="Tapia R."/>
            <person name="Han C."/>
            <person name="Land M."/>
            <person name="Hauser L."/>
            <person name="Markowitz V."/>
            <person name="Cheng J.-F."/>
            <person name="Hugenholtz P."/>
            <person name="Woyke T."/>
            <person name="Wu D."/>
            <person name="Spring S."/>
            <person name="Schroeder M."/>
            <person name="Brambilla E."/>
            <person name="Klenk H.-P."/>
            <person name="Eisen J.A."/>
        </authorList>
    </citation>
    <scope>NUCLEOTIDE SEQUENCE [LARGE SCALE GENOMIC DNA]</scope>
    <source>
        <strain evidence="11">DSM 4947 / MAS 10</strain>
    </source>
</reference>
<evidence type="ECO:0000256" key="8">
    <source>
        <dbReference type="ARBA" id="ARBA00023014"/>
    </source>
</evidence>
<dbReference type="PANTHER" id="PTHR11228">
    <property type="entry name" value="RADICAL SAM DOMAIN PROTEIN"/>
    <property type="match status" value="1"/>
</dbReference>
<keyword evidence="4" id="KW-0949">S-adenosyl-L-methionine</keyword>
<dbReference type="OrthoDB" id="9782387at2"/>
<evidence type="ECO:0000256" key="6">
    <source>
        <dbReference type="ARBA" id="ARBA00023002"/>
    </source>
</evidence>
<gene>
    <name evidence="10" type="ordered locus">Flexsi_0775</name>
</gene>